<evidence type="ECO:0000313" key="3">
    <source>
        <dbReference type="Proteomes" id="UP000254893"/>
    </source>
</evidence>
<name>A0A380CTB8_SPHSI</name>
<reference evidence="2 3" key="1">
    <citation type="submission" date="2018-06" db="EMBL/GenBank/DDBJ databases">
        <authorList>
            <consortium name="Pathogen Informatics"/>
            <person name="Doyle S."/>
        </authorList>
    </citation>
    <scope>NUCLEOTIDE SEQUENCE [LARGE SCALE GENOMIC DNA]</scope>
    <source>
        <strain evidence="2 3">NCTC11388</strain>
    </source>
</reference>
<dbReference type="Gene3D" id="2.60.120.260">
    <property type="entry name" value="Galactose-binding domain-like"/>
    <property type="match status" value="1"/>
</dbReference>
<dbReference type="Proteomes" id="UP000254893">
    <property type="component" value="Unassembled WGS sequence"/>
</dbReference>
<accession>A0A380CTB8</accession>
<proteinExistence type="predicted"/>
<dbReference type="RefSeq" id="WP_115171378.1">
    <property type="nucleotide sequence ID" value="NZ_UGYW01000002.1"/>
</dbReference>
<dbReference type="SUPFAM" id="SSF49785">
    <property type="entry name" value="Galactose-binding domain-like"/>
    <property type="match status" value="1"/>
</dbReference>
<feature type="domain" description="F5/8 type C" evidence="1">
    <location>
        <begin position="1"/>
        <end position="67"/>
    </location>
</feature>
<evidence type="ECO:0000313" key="2">
    <source>
        <dbReference type="EMBL" id="SUJ26766.1"/>
    </source>
</evidence>
<gene>
    <name evidence="2" type="ORF">NCTC11388_04017</name>
</gene>
<evidence type="ECO:0000259" key="1">
    <source>
        <dbReference type="PROSITE" id="PS50022"/>
    </source>
</evidence>
<organism evidence="2 3">
    <name type="scientific">Sphingobacterium spiritivorum</name>
    <name type="common">Flavobacterium spiritivorum</name>
    <dbReference type="NCBI Taxonomy" id="258"/>
    <lineage>
        <taxon>Bacteria</taxon>
        <taxon>Pseudomonadati</taxon>
        <taxon>Bacteroidota</taxon>
        <taxon>Sphingobacteriia</taxon>
        <taxon>Sphingobacteriales</taxon>
        <taxon>Sphingobacteriaceae</taxon>
        <taxon>Sphingobacterium</taxon>
    </lineage>
</organism>
<dbReference type="InterPro" id="IPR000421">
    <property type="entry name" value="FA58C"/>
</dbReference>
<dbReference type="EMBL" id="UGYW01000002">
    <property type="protein sequence ID" value="SUJ26766.1"/>
    <property type="molecule type" value="Genomic_DNA"/>
</dbReference>
<dbReference type="PROSITE" id="PS50022">
    <property type="entry name" value="FA58C_3"/>
    <property type="match status" value="1"/>
</dbReference>
<dbReference type="InterPro" id="IPR008979">
    <property type="entry name" value="Galactose-bd-like_sf"/>
</dbReference>
<sequence length="67" mass="7401">MRVASSNDGINWTLQGSYTGSMPYGTATNPELRNVSFYAPVQARYFRFTITGYGDYAAGFGELNAFE</sequence>
<protein>
    <submittedName>
        <fullName evidence="2">F5/8 type C domain</fullName>
    </submittedName>
</protein>
<dbReference type="Pfam" id="PF00754">
    <property type="entry name" value="F5_F8_type_C"/>
    <property type="match status" value="1"/>
</dbReference>
<dbReference type="AlphaFoldDB" id="A0A380CTB8"/>